<evidence type="ECO:0000256" key="5">
    <source>
        <dbReference type="ARBA" id="ARBA00022676"/>
    </source>
</evidence>
<dbReference type="EMBL" id="JAQQCF010000070">
    <property type="protein sequence ID" value="MFM0642393.1"/>
    <property type="molecule type" value="Genomic_DNA"/>
</dbReference>
<dbReference type="SUPFAM" id="SSF53756">
    <property type="entry name" value="UDP-Glycosyltransferase/glycogen phosphorylase"/>
    <property type="match status" value="1"/>
</dbReference>
<evidence type="ECO:0000256" key="12">
    <source>
        <dbReference type="ARBA" id="ARBA00044330"/>
    </source>
</evidence>
<organism evidence="15 16">
    <name type="scientific">Paraburkholderia metrosideri</name>
    <dbReference type="NCBI Taxonomy" id="580937"/>
    <lineage>
        <taxon>Bacteria</taxon>
        <taxon>Pseudomonadati</taxon>
        <taxon>Pseudomonadota</taxon>
        <taxon>Betaproteobacteria</taxon>
        <taxon>Burkholderiales</taxon>
        <taxon>Burkholderiaceae</taxon>
        <taxon>Paraburkholderia</taxon>
    </lineage>
</organism>
<feature type="compositionally biased region" description="Polar residues" evidence="14">
    <location>
        <begin position="327"/>
        <end position="342"/>
    </location>
</feature>
<dbReference type="RefSeq" id="WP_408234861.1">
    <property type="nucleotide sequence ID" value="NZ_JAQQCF010000070.1"/>
</dbReference>
<dbReference type="PANTHER" id="PTHR30160:SF19">
    <property type="entry name" value="LIPOPOLYSACCHARIDE HEPTOSYLTRANSFERASE 1"/>
    <property type="match status" value="1"/>
</dbReference>
<dbReference type="InterPro" id="IPR011908">
    <property type="entry name" value="LipoPS_heptosylTferase-I"/>
</dbReference>
<evidence type="ECO:0000256" key="2">
    <source>
        <dbReference type="ARBA" id="ARBA00004713"/>
    </source>
</evidence>
<evidence type="ECO:0000256" key="7">
    <source>
        <dbReference type="ARBA" id="ARBA00022985"/>
    </source>
</evidence>
<comment type="caution">
    <text evidence="15">The sequence shown here is derived from an EMBL/GenBank/DDBJ whole genome shotgun (WGS) entry which is preliminary data.</text>
</comment>
<keyword evidence="6" id="KW-0808">Transferase</keyword>
<sequence>MNRILIVKVTSLGDIVHGQPVVSDLHRAFPGIKVDWAADAAFADILRWNPGIDRVLCAPLRKFKKQRSVDSLKAIAASIGELRQEKYDAVLDLHGVYKSAIIAFLARSRRRYGYTKADLGETGAAFAYNKRFAPKGDLNVWDGLRNTVSQIFGYSIDDAPRFGLSIPTPAVMPEAAKHAPFALLFHATSSDEKKWPVGHWHSIGRSLTNLGITPLLPWGSESEHKDAIAIAAGIPGAIVLPRLSVEAVAQHIDMAALIVGTDTGFVHLASALQKPTVMIFTATSRQHFGIDVPGLSTSVGDEGRPASIDEVRAAIDAVLDRPKDTKQNGTFDSQTPDPTRSA</sequence>
<keyword evidence="16" id="KW-1185">Reference proteome</keyword>
<evidence type="ECO:0000256" key="14">
    <source>
        <dbReference type="SAM" id="MobiDB-lite"/>
    </source>
</evidence>
<dbReference type="InterPro" id="IPR051199">
    <property type="entry name" value="LPS_LOS_Heptosyltrfase"/>
</dbReference>
<evidence type="ECO:0000256" key="9">
    <source>
        <dbReference type="ARBA" id="ARBA00043995"/>
    </source>
</evidence>
<evidence type="ECO:0000313" key="15">
    <source>
        <dbReference type="EMBL" id="MFM0642393.1"/>
    </source>
</evidence>
<feature type="region of interest" description="Disordered" evidence="14">
    <location>
        <begin position="318"/>
        <end position="342"/>
    </location>
</feature>
<accession>A0ABW9E6G4</accession>
<comment type="pathway">
    <text evidence="2">Bacterial outer membrane biogenesis; LPS core biosynthesis.</text>
</comment>
<evidence type="ECO:0000256" key="4">
    <source>
        <dbReference type="ARBA" id="ARBA00022519"/>
    </source>
</evidence>
<evidence type="ECO:0000256" key="8">
    <source>
        <dbReference type="ARBA" id="ARBA00023136"/>
    </source>
</evidence>
<keyword evidence="5" id="KW-0328">Glycosyltransferase</keyword>
<comment type="subcellular location">
    <subcellularLocation>
        <location evidence="1">Cell inner membrane</location>
        <topology evidence="1">Peripheral membrane protein</topology>
        <orientation evidence="1">Cytoplasmic side</orientation>
    </subcellularLocation>
</comment>
<name>A0ABW9E6G4_9BURK</name>
<dbReference type="EC" id="2.4.99.23" evidence="10"/>
<gene>
    <name evidence="15" type="primary">waaC</name>
    <name evidence="15" type="ORF">PQQ63_37560</name>
</gene>
<evidence type="ECO:0000256" key="10">
    <source>
        <dbReference type="ARBA" id="ARBA00044041"/>
    </source>
</evidence>
<dbReference type="Pfam" id="PF01075">
    <property type="entry name" value="Glyco_transf_9"/>
    <property type="match status" value="1"/>
</dbReference>
<keyword evidence="4" id="KW-0997">Cell inner membrane</keyword>
<evidence type="ECO:0000256" key="6">
    <source>
        <dbReference type="ARBA" id="ARBA00022679"/>
    </source>
</evidence>
<dbReference type="CDD" id="cd03789">
    <property type="entry name" value="GT9_LPS_heptosyltransferase"/>
    <property type="match status" value="1"/>
</dbReference>
<evidence type="ECO:0000256" key="3">
    <source>
        <dbReference type="ARBA" id="ARBA00022475"/>
    </source>
</evidence>
<dbReference type="InterPro" id="IPR002201">
    <property type="entry name" value="Glyco_trans_9"/>
</dbReference>
<dbReference type="NCBIfam" id="TIGR02193">
    <property type="entry name" value="heptsyl_trn_I"/>
    <property type="match status" value="1"/>
</dbReference>
<proteinExistence type="inferred from homology"/>
<comment type="similarity">
    <text evidence="9">Belongs to the glycosyltransferase 9 family.</text>
</comment>
<keyword evidence="7" id="KW-0448">Lipopolysaccharide biosynthesis</keyword>
<keyword evidence="8" id="KW-0472">Membrane</keyword>
<evidence type="ECO:0000313" key="16">
    <source>
        <dbReference type="Proteomes" id="UP001629432"/>
    </source>
</evidence>
<dbReference type="Proteomes" id="UP001629432">
    <property type="component" value="Unassembled WGS sequence"/>
</dbReference>
<reference evidence="15 16" key="1">
    <citation type="journal article" date="2024" name="Chem. Sci.">
        <title>Discovery of megapolipeptins by genome mining of a Burkholderiales bacteria collection.</title>
        <authorList>
            <person name="Paulo B.S."/>
            <person name="Recchia M.J.J."/>
            <person name="Lee S."/>
            <person name="Fergusson C.H."/>
            <person name="Romanowski S.B."/>
            <person name="Hernandez A."/>
            <person name="Krull N."/>
            <person name="Liu D.Y."/>
            <person name="Cavanagh H."/>
            <person name="Bos A."/>
            <person name="Gray C.A."/>
            <person name="Murphy B.T."/>
            <person name="Linington R.G."/>
            <person name="Eustaquio A.S."/>
        </authorList>
    </citation>
    <scope>NUCLEOTIDE SEQUENCE [LARGE SCALE GENOMIC DNA]</scope>
    <source>
        <strain evidence="15 16">RL17-338-BIC-A</strain>
    </source>
</reference>
<evidence type="ECO:0000256" key="1">
    <source>
        <dbReference type="ARBA" id="ARBA00004515"/>
    </source>
</evidence>
<keyword evidence="3" id="KW-1003">Cell membrane</keyword>
<dbReference type="Gene3D" id="3.40.50.2000">
    <property type="entry name" value="Glycogen Phosphorylase B"/>
    <property type="match status" value="2"/>
</dbReference>
<protein>
    <recommendedName>
        <fullName evidence="11">Lipopolysaccharide heptosyltransferase 1</fullName>
        <ecNumber evidence="10">2.4.99.23</ecNumber>
    </recommendedName>
    <alternativeName>
        <fullName evidence="12">ADP-heptose:lipopolysaccharide heptosyltransferase I</fullName>
    </alternativeName>
</protein>
<comment type="catalytic activity">
    <reaction evidence="13">
        <text>an alpha-Kdo-(2-&gt;4)-alpha-Kdo-(2-&gt;6)-lipid A + ADP-L-glycero-beta-D-manno-heptose = an L-alpha-D-Hep-(1-&gt;5)-[alpha-Kdo-(2-&gt;4)]-alpha-Kdo-(2-&gt;6)-lipid A + ADP + H(+)</text>
        <dbReference type="Rhea" id="RHEA:74067"/>
        <dbReference type="ChEBI" id="CHEBI:15378"/>
        <dbReference type="ChEBI" id="CHEBI:61506"/>
        <dbReference type="ChEBI" id="CHEBI:176431"/>
        <dbReference type="ChEBI" id="CHEBI:193068"/>
        <dbReference type="ChEBI" id="CHEBI:456216"/>
        <dbReference type="EC" id="2.4.99.23"/>
    </reaction>
</comment>
<evidence type="ECO:0000256" key="13">
    <source>
        <dbReference type="ARBA" id="ARBA00049201"/>
    </source>
</evidence>
<dbReference type="PANTHER" id="PTHR30160">
    <property type="entry name" value="TETRAACYLDISACCHARIDE 4'-KINASE-RELATED"/>
    <property type="match status" value="1"/>
</dbReference>
<evidence type="ECO:0000256" key="11">
    <source>
        <dbReference type="ARBA" id="ARBA00044190"/>
    </source>
</evidence>